<evidence type="ECO:0000313" key="5">
    <source>
        <dbReference type="EMBL" id="MDH1482390.1"/>
    </source>
</evidence>
<evidence type="ECO:0000256" key="3">
    <source>
        <dbReference type="ARBA" id="ARBA00023125"/>
    </source>
</evidence>
<dbReference type="GO" id="GO:0004519">
    <property type="term" value="F:endonuclease activity"/>
    <property type="evidence" value="ECO:0007669"/>
    <property type="project" value="UniProtKB-KW"/>
</dbReference>
<dbReference type="Proteomes" id="UP001161707">
    <property type="component" value="Unassembled WGS sequence"/>
</dbReference>
<dbReference type="Gene3D" id="1.10.287.1120">
    <property type="entry name" value="Bipartite methylase S protein"/>
    <property type="match status" value="1"/>
</dbReference>
<dbReference type="PANTHER" id="PTHR30408">
    <property type="entry name" value="TYPE-1 RESTRICTION ENZYME ECOKI SPECIFICITY PROTEIN"/>
    <property type="match status" value="1"/>
</dbReference>
<keyword evidence="5" id="KW-0540">Nuclease</keyword>
<dbReference type="EC" id="3.1.21.-" evidence="5"/>
<sequence>MSRWRNFCITELADFCNAQRIPLSAMERAHKKGNFPYYGASGIVDYIDNYIFDGSYILISEDGENLKSRKTPIAFEATGKFWVNNHAHVLKAKKPHLTALIIQYFSQLDLSPYLTGAAQPKLNKASLNLIPLYLPIDESEQKAIASILSSLKDKIDLLHCQNKTLESMAETLFRQWFIEESQDEWPEATLNQYVELNKSSIDKKYNIKEIQYLDTGSLTKGKISELQKILLSDAPSRAKRLVNNFDIIISTVRPDQCHYGICIDPPLKPRCFDGILRHY</sequence>
<accession>A0AA42UAS4</accession>
<feature type="domain" description="Type I restriction modification DNA specificity" evidence="4">
    <location>
        <begin position="1"/>
        <end position="166"/>
    </location>
</feature>
<evidence type="ECO:0000259" key="4">
    <source>
        <dbReference type="Pfam" id="PF01420"/>
    </source>
</evidence>
<comment type="caution">
    <text evidence="5">The sequence shown here is derived from an EMBL/GenBank/DDBJ whole genome shotgun (WGS) entry which is preliminary data.</text>
</comment>
<comment type="similarity">
    <text evidence="1">Belongs to the type-I restriction system S methylase family.</text>
</comment>
<gene>
    <name evidence="5" type="ORF">N5E88_23300</name>
</gene>
<dbReference type="CDD" id="cd17262">
    <property type="entry name" value="RMtype1_S_Aco12261I-TRD2-CR2"/>
    <property type="match status" value="1"/>
</dbReference>
<protein>
    <submittedName>
        <fullName evidence="5">Restriction endonuclease subunit S</fullName>
        <ecNumber evidence="5">3.1.21.-</ecNumber>
    </submittedName>
</protein>
<dbReference type="GO" id="GO:0003677">
    <property type="term" value="F:DNA binding"/>
    <property type="evidence" value="ECO:0007669"/>
    <property type="project" value="UniProtKB-KW"/>
</dbReference>
<dbReference type="InterPro" id="IPR044946">
    <property type="entry name" value="Restrct_endonuc_typeI_TRD_sf"/>
</dbReference>
<dbReference type="RefSeq" id="WP_280022174.1">
    <property type="nucleotide sequence ID" value="NZ_JAOCIY010000106.1"/>
</dbReference>
<dbReference type="GO" id="GO:0009307">
    <property type="term" value="P:DNA restriction-modification system"/>
    <property type="evidence" value="ECO:0007669"/>
    <property type="project" value="UniProtKB-KW"/>
</dbReference>
<dbReference type="InterPro" id="IPR000055">
    <property type="entry name" value="Restrct_endonuc_typeI_TRD"/>
</dbReference>
<dbReference type="InterPro" id="IPR052021">
    <property type="entry name" value="Type-I_RS_S_subunit"/>
</dbReference>
<dbReference type="GO" id="GO:0016787">
    <property type="term" value="F:hydrolase activity"/>
    <property type="evidence" value="ECO:0007669"/>
    <property type="project" value="UniProtKB-KW"/>
</dbReference>
<proteinExistence type="inferred from homology"/>
<name>A0AA42UAS4_ENTCL</name>
<keyword evidence="5" id="KW-0255">Endonuclease</keyword>
<evidence type="ECO:0000256" key="1">
    <source>
        <dbReference type="ARBA" id="ARBA00010923"/>
    </source>
</evidence>
<dbReference type="SUPFAM" id="SSF116734">
    <property type="entry name" value="DNA methylase specificity domain"/>
    <property type="match status" value="1"/>
</dbReference>
<organism evidence="5 6">
    <name type="scientific">Enterobacter cloacae</name>
    <dbReference type="NCBI Taxonomy" id="550"/>
    <lineage>
        <taxon>Bacteria</taxon>
        <taxon>Pseudomonadati</taxon>
        <taxon>Pseudomonadota</taxon>
        <taxon>Gammaproteobacteria</taxon>
        <taxon>Enterobacterales</taxon>
        <taxon>Enterobacteriaceae</taxon>
        <taxon>Enterobacter</taxon>
        <taxon>Enterobacter cloacae complex</taxon>
    </lineage>
</organism>
<dbReference type="PANTHER" id="PTHR30408:SF13">
    <property type="entry name" value="TYPE I RESTRICTION ENZYME HINDI SPECIFICITY SUBUNIT"/>
    <property type="match status" value="1"/>
</dbReference>
<keyword evidence="2" id="KW-0680">Restriction system</keyword>
<reference evidence="5" key="1">
    <citation type="submission" date="2022-09" db="EMBL/GenBank/DDBJ databases">
        <title>Intensive care unit water sources are persistently colonized with multi-drug resistant bacteria and are the site of extensive horizontal gene transfer of antibiotic resistance genes.</title>
        <authorList>
            <person name="Diorio-Toth L."/>
        </authorList>
    </citation>
    <scope>NUCLEOTIDE SEQUENCE</scope>
    <source>
        <strain evidence="5">GD03711</strain>
    </source>
</reference>
<dbReference type="Pfam" id="PF01420">
    <property type="entry name" value="Methylase_S"/>
    <property type="match status" value="1"/>
</dbReference>
<keyword evidence="3" id="KW-0238">DNA-binding</keyword>
<evidence type="ECO:0000256" key="2">
    <source>
        <dbReference type="ARBA" id="ARBA00022747"/>
    </source>
</evidence>
<evidence type="ECO:0000313" key="6">
    <source>
        <dbReference type="Proteomes" id="UP001161707"/>
    </source>
</evidence>
<dbReference type="EMBL" id="JAOCIY010000106">
    <property type="protein sequence ID" value="MDH1482390.1"/>
    <property type="molecule type" value="Genomic_DNA"/>
</dbReference>
<dbReference type="Gene3D" id="3.90.220.20">
    <property type="entry name" value="DNA methylase specificity domains"/>
    <property type="match status" value="1"/>
</dbReference>
<keyword evidence="5" id="KW-0378">Hydrolase</keyword>
<dbReference type="AlphaFoldDB" id="A0AA42UAS4"/>